<proteinExistence type="predicted"/>
<evidence type="ECO:0000256" key="1">
    <source>
        <dbReference type="SAM" id="MobiDB-lite"/>
    </source>
</evidence>
<dbReference type="PANTHER" id="PTHR13555">
    <property type="entry name" value="C2H2 ZINC FINGER CGI-62-RELATED"/>
    <property type="match status" value="1"/>
</dbReference>
<name>A0A7J7GF75_CAMSI</name>
<dbReference type="Proteomes" id="UP000593564">
    <property type="component" value="Unassembled WGS sequence"/>
</dbReference>
<dbReference type="PANTHER" id="PTHR13555:SF36">
    <property type="entry name" value="ZINC FINGER C2HC DOMAIN-CONTAINING PROTEIN 1B"/>
    <property type="match status" value="1"/>
</dbReference>
<keyword evidence="3" id="KW-1185">Reference proteome</keyword>
<sequence length="497" mass="55250">MSAPHQIITHLLCISGSYAPTGLEAGADIGGRLGHCLRTAKAQVRGLMGTRVPVQHYNLRSANSYIESSLHDLNTVDGRPGEIEGLGEVDRDAITEDSLENDDESSAVDCIHEPYRNSLPLQSVGVEEDRSTLENNGSSRGPYDILTTDDISPIENARARFLDIVVDHFISSHVIEVPDSEADYTAQSAQDKLSKRKSREIHYEGDARLALPLMYVANMYESLVSEVNMRVSSVNGFRGKTIGVALEAAGGLYRKLAKKFPRKGTYIFKRRELATSLETRTRFPELVIQEEKRVRFVVVNGLAIVEKPTSMRIDDAEWFRRLTGRNEVAVSARDYKFYSPRHKYRRCASNSVPSIPSLPNFPGSDSSSPMATSQGYRSVNESENQQQTSCKPHMQPLAHQPQFHSLHNHQHAIHQTQHLSHFSHNHQCGPPPHLPEIAHTQQSPTISQHMACLQPLSGGHVGGRLHVLAKFCDECGAPYLRETSKFCSECGVKRLGT</sequence>
<accession>A0A7J7GF75</accession>
<gene>
    <name evidence="2" type="ORF">HYC85_023671</name>
</gene>
<comment type="caution">
    <text evidence="2">The sequence shown here is derived from an EMBL/GenBank/DDBJ whole genome shotgun (WGS) entry which is preliminary data.</text>
</comment>
<protein>
    <recommendedName>
        <fullName evidence="4">Zinc-ribbon domain-containing protein</fullName>
    </recommendedName>
</protein>
<reference evidence="2 3" key="2">
    <citation type="submission" date="2020-07" db="EMBL/GenBank/DDBJ databases">
        <title>Genome assembly of wild tea tree DASZ reveals pedigree and selection history of tea varieties.</title>
        <authorList>
            <person name="Zhang W."/>
        </authorList>
    </citation>
    <scope>NUCLEOTIDE SEQUENCE [LARGE SCALE GENOMIC DNA]</scope>
    <source>
        <strain evidence="3">cv. G240</strain>
        <tissue evidence="2">Leaf</tissue>
    </source>
</reference>
<evidence type="ECO:0008006" key="4">
    <source>
        <dbReference type="Google" id="ProtNLM"/>
    </source>
</evidence>
<feature type="region of interest" description="Disordered" evidence="1">
    <location>
        <begin position="349"/>
        <end position="387"/>
    </location>
</feature>
<evidence type="ECO:0000313" key="2">
    <source>
        <dbReference type="EMBL" id="KAF5939412.1"/>
    </source>
</evidence>
<organism evidence="2 3">
    <name type="scientific">Camellia sinensis</name>
    <name type="common">Tea plant</name>
    <name type="synonym">Thea sinensis</name>
    <dbReference type="NCBI Taxonomy" id="4442"/>
    <lineage>
        <taxon>Eukaryota</taxon>
        <taxon>Viridiplantae</taxon>
        <taxon>Streptophyta</taxon>
        <taxon>Embryophyta</taxon>
        <taxon>Tracheophyta</taxon>
        <taxon>Spermatophyta</taxon>
        <taxon>Magnoliopsida</taxon>
        <taxon>eudicotyledons</taxon>
        <taxon>Gunneridae</taxon>
        <taxon>Pentapetalae</taxon>
        <taxon>asterids</taxon>
        <taxon>Ericales</taxon>
        <taxon>Theaceae</taxon>
        <taxon>Camellia</taxon>
    </lineage>
</organism>
<dbReference type="AlphaFoldDB" id="A0A7J7GF75"/>
<reference evidence="3" key="1">
    <citation type="journal article" date="2020" name="Nat. Commun.">
        <title>Genome assembly of wild tea tree DASZ reveals pedigree and selection history of tea varieties.</title>
        <authorList>
            <person name="Zhang W."/>
            <person name="Zhang Y."/>
            <person name="Qiu H."/>
            <person name="Guo Y."/>
            <person name="Wan H."/>
            <person name="Zhang X."/>
            <person name="Scossa F."/>
            <person name="Alseekh S."/>
            <person name="Zhang Q."/>
            <person name="Wang P."/>
            <person name="Xu L."/>
            <person name="Schmidt M.H."/>
            <person name="Jia X."/>
            <person name="Li D."/>
            <person name="Zhu A."/>
            <person name="Guo F."/>
            <person name="Chen W."/>
            <person name="Ni D."/>
            <person name="Usadel B."/>
            <person name="Fernie A.R."/>
            <person name="Wen W."/>
        </authorList>
    </citation>
    <scope>NUCLEOTIDE SEQUENCE [LARGE SCALE GENOMIC DNA]</scope>
    <source>
        <strain evidence="3">cv. G240</strain>
    </source>
</reference>
<dbReference type="EMBL" id="JACBKZ010000011">
    <property type="protein sequence ID" value="KAF5939412.1"/>
    <property type="molecule type" value="Genomic_DNA"/>
</dbReference>
<dbReference type="InterPro" id="IPR026319">
    <property type="entry name" value="ZC2HC1A/B-like"/>
</dbReference>
<evidence type="ECO:0000313" key="3">
    <source>
        <dbReference type="Proteomes" id="UP000593564"/>
    </source>
</evidence>
<feature type="compositionally biased region" description="Polar residues" evidence="1">
    <location>
        <begin position="363"/>
        <end position="387"/>
    </location>
</feature>